<accession>A0AAN6S3I4</accession>
<evidence type="ECO:0000256" key="1">
    <source>
        <dbReference type="SAM" id="SignalP"/>
    </source>
</evidence>
<evidence type="ECO:0000313" key="3">
    <source>
        <dbReference type="Proteomes" id="UP001303473"/>
    </source>
</evidence>
<comment type="caution">
    <text evidence="2">The sequence shown here is derived from an EMBL/GenBank/DDBJ whole genome shotgun (WGS) entry which is preliminary data.</text>
</comment>
<proteinExistence type="predicted"/>
<sequence length="621" mass="62347">MYSTPLTWAAAAAALLGAASLSSASPAPIPGPHVVVARPQNDLGFREALELAHQPHLDRRLEAEFSMAKSWENEVLFAGSWVSSDAATGITDTVSLAVTCLDCWTKGSIKASLTDEDIIDPTVRLDFTGVEAYADLEVDISTGATYAVNLFTSDSPLSLGFPGLSVGVVFYVDLVFSLTEEIDLEGGFYVKLADDAFLEASVFGGDIVNSFFDGLSSKSLPITVKSGKATFKADLRLRVQCGAEADVLGIGAGAELGIYANLIEFVAVLEETADCALQSMESWDLNVGAYAHLDVVIDYKTLGAIPTVSTTLLTAPTLTQCWIEGGSGGYGATITATTAPVGVSTGSPSESGSGGVGGPNVGGSGSATLSTIVMSSPVITTAPSATISASGTGSGYPYGNSSASASGSGSGSGGDEIVTSTVYTTTVYTITSCAASVPNCPASMQSQIVVTRTVDLYTTVCPAMAVITGPASSSTTTTSTRATGTFAHAAATTTLITDVVVLVPCATPVVETFVPSAPSSTGTTSVAVQNSASASSATPATKSTSAPFVGGNGGKVVQWNNGTSSAAISVYSTGATKPSASFTSSGPTTTAPPVQTAGAAGRAGAVASGLMIVAAFVCMVL</sequence>
<gene>
    <name evidence="2" type="ORF">QBC46DRAFT_390074</name>
</gene>
<reference evidence="3" key="1">
    <citation type="journal article" date="2023" name="Mol. Phylogenet. Evol.">
        <title>Genome-scale phylogeny and comparative genomics of the fungal order Sordariales.</title>
        <authorList>
            <person name="Hensen N."/>
            <person name="Bonometti L."/>
            <person name="Westerberg I."/>
            <person name="Brannstrom I.O."/>
            <person name="Guillou S."/>
            <person name="Cros-Aarteil S."/>
            <person name="Calhoun S."/>
            <person name="Haridas S."/>
            <person name="Kuo A."/>
            <person name="Mondo S."/>
            <person name="Pangilinan J."/>
            <person name="Riley R."/>
            <person name="LaButti K."/>
            <person name="Andreopoulos B."/>
            <person name="Lipzen A."/>
            <person name="Chen C."/>
            <person name="Yan M."/>
            <person name="Daum C."/>
            <person name="Ng V."/>
            <person name="Clum A."/>
            <person name="Steindorff A."/>
            <person name="Ohm R.A."/>
            <person name="Martin F."/>
            <person name="Silar P."/>
            <person name="Natvig D.O."/>
            <person name="Lalanne C."/>
            <person name="Gautier V."/>
            <person name="Ament-Velasquez S.L."/>
            <person name="Kruys A."/>
            <person name="Hutchinson M.I."/>
            <person name="Powell A.J."/>
            <person name="Barry K."/>
            <person name="Miller A.N."/>
            <person name="Grigoriev I.V."/>
            <person name="Debuchy R."/>
            <person name="Gladieux P."/>
            <person name="Hiltunen Thoren M."/>
            <person name="Johannesson H."/>
        </authorList>
    </citation>
    <scope>NUCLEOTIDE SEQUENCE [LARGE SCALE GENOMIC DNA]</scope>
    <source>
        <strain evidence="3">CBS 340.73</strain>
    </source>
</reference>
<dbReference type="AlphaFoldDB" id="A0AAN6S3I4"/>
<organism evidence="2 3">
    <name type="scientific">Diplogelasinospora grovesii</name>
    <dbReference type="NCBI Taxonomy" id="303347"/>
    <lineage>
        <taxon>Eukaryota</taxon>
        <taxon>Fungi</taxon>
        <taxon>Dikarya</taxon>
        <taxon>Ascomycota</taxon>
        <taxon>Pezizomycotina</taxon>
        <taxon>Sordariomycetes</taxon>
        <taxon>Sordariomycetidae</taxon>
        <taxon>Sordariales</taxon>
        <taxon>Diplogelasinosporaceae</taxon>
        <taxon>Diplogelasinospora</taxon>
    </lineage>
</organism>
<dbReference type="Proteomes" id="UP001303473">
    <property type="component" value="Unassembled WGS sequence"/>
</dbReference>
<protein>
    <submittedName>
        <fullName evidence="2">Uncharacterized protein</fullName>
    </submittedName>
</protein>
<keyword evidence="1" id="KW-0732">Signal</keyword>
<feature type="chain" id="PRO_5042964492" evidence="1">
    <location>
        <begin position="25"/>
        <end position="621"/>
    </location>
</feature>
<keyword evidence="3" id="KW-1185">Reference proteome</keyword>
<dbReference type="EMBL" id="MU853828">
    <property type="protein sequence ID" value="KAK3938511.1"/>
    <property type="molecule type" value="Genomic_DNA"/>
</dbReference>
<feature type="signal peptide" evidence="1">
    <location>
        <begin position="1"/>
        <end position="24"/>
    </location>
</feature>
<evidence type="ECO:0000313" key="2">
    <source>
        <dbReference type="EMBL" id="KAK3938511.1"/>
    </source>
</evidence>
<name>A0AAN6S3I4_9PEZI</name>